<dbReference type="FunFam" id="1.20.1070.10:FF:000200">
    <property type="entry name" value="Adhesion G protein-coupled receptor L3"/>
    <property type="match status" value="1"/>
</dbReference>
<feature type="transmembrane region" description="Helical" evidence="16">
    <location>
        <begin position="1051"/>
        <end position="1073"/>
    </location>
</feature>
<keyword evidence="10 16" id="KW-0472">Membrane</keyword>
<comment type="subcellular location">
    <subcellularLocation>
        <location evidence="1">Cell membrane</location>
        <topology evidence="1">Multi-pass membrane protein</topology>
    </subcellularLocation>
</comment>
<feature type="region of interest" description="Disordered" evidence="15">
    <location>
        <begin position="330"/>
        <end position="441"/>
    </location>
</feature>
<dbReference type="Pfam" id="PF02793">
    <property type="entry name" value="HRM"/>
    <property type="match status" value="1"/>
</dbReference>
<dbReference type="InterPro" id="IPR000832">
    <property type="entry name" value="GPCR_2_secretin-like"/>
</dbReference>
<dbReference type="PROSITE" id="PS50228">
    <property type="entry name" value="SUEL_LECTIN"/>
    <property type="match status" value="1"/>
</dbReference>
<dbReference type="InterPro" id="IPR048072">
    <property type="entry name" value="7tmB2_latrophilin-like"/>
</dbReference>
<evidence type="ECO:0000256" key="12">
    <source>
        <dbReference type="ARBA" id="ARBA00023170"/>
    </source>
</evidence>
<dbReference type="GO" id="GO:0030246">
    <property type="term" value="F:carbohydrate binding"/>
    <property type="evidence" value="ECO:0007669"/>
    <property type="project" value="UniProtKB-KW"/>
</dbReference>
<dbReference type="Pfam" id="PF01825">
    <property type="entry name" value="GPS"/>
    <property type="match status" value="1"/>
</dbReference>
<dbReference type="PROSITE" id="PS50261">
    <property type="entry name" value="G_PROTEIN_RECEP_F2_4"/>
    <property type="match status" value="1"/>
</dbReference>
<evidence type="ECO:0000256" key="11">
    <source>
        <dbReference type="ARBA" id="ARBA00023157"/>
    </source>
</evidence>
<feature type="region of interest" description="Disordered" evidence="15">
    <location>
        <begin position="1101"/>
        <end position="1167"/>
    </location>
</feature>
<gene>
    <name evidence="21" type="ORF">V1478_002970</name>
</gene>
<dbReference type="Gene3D" id="2.60.220.50">
    <property type="match status" value="1"/>
</dbReference>
<dbReference type="PROSITE" id="PS50221">
    <property type="entry name" value="GAIN_B"/>
    <property type="match status" value="1"/>
</dbReference>
<dbReference type="InterPro" id="IPR001879">
    <property type="entry name" value="GPCR_2_extracellular_dom"/>
</dbReference>
<dbReference type="InterPro" id="IPR032471">
    <property type="entry name" value="AGRL2-4_GAIN_subdom_A"/>
</dbReference>
<proteinExistence type="inferred from homology"/>
<dbReference type="GO" id="GO:0005886">
    <property type="term" value="C:plasma membrane"/>
    <property type="evidence" value="ECO:0007669"/>
    <property type="project" value="UniProtKB-SubCell"/>
</dbReference>
<feature type="region of interest" description="Disordered" evidence="15">
    <location>
        <begin position="1431"/>
        <end position="1482"/>
    </location>
</feature>
<evidence type="ECO:0000259" key="17">
    <source>
        <dbReference type="PROSITE" id="PS50221"/>
    </source>
</evidence>
<evidence type="ECO:0000256" key="10">
    <source>
        <dbReference type="ARBA" id="ARBA00023136"/>
    </source>
</evidence>
<evidence type="ECO:0000256" key="13">
    <source>
        <dbReference type="ARBA" id="ARBA00023180"/>
    </source>
</evidence>
<comment type="caution">
    <text evidence="21">The sequence shown here is derived from an EMBL/GenBank/DDBJ whole genome shotgun (WGS) entry which is preliminary data.</text>
</comment>
<dbReference type="Gene3D" id="1.20.1070.10">
    <property type="entry name" value="Rhodopsin 7-helix transmembrane proteins"/>
    <property type="match status" value="1"/>
</dbReference>
<keyword evidence="9" id="KW-0297">G-protein coupled receptor</keyword>
<dbReference type="Pfam" id="PF00002">
    <property type="entry name" value="7tm_2"/>
    <property type="match status" value="1"/>
</dbReference>
<dbReference type="PANTHER" id="PTHR12011">
    <property type="entry name" value="ADHESION G-PROTEIN COUPLED RECEPTOR"/>
    <property type="match status" value="1"/>
</dbReference>
<keyword evidence="6" id="KW-0732">Signal</keyword>
<reference evidence="21 22" key="1">
    <citation type="journal article" date="2024" name="Ann. Entomol. Soc. Am.">
        <title>Genomic analyses of the southern and eastern yellowjacket wasps (Hymenoptera: Vespidae) reveal evolutionary signatures of social life.</title>
        <authorList>
            <person name="Catto M.A."/>
            <person name="Caine P.B."/>
            <person name="Orr S.E."/>
            <person name="Hunt B.G."/>
            <person name="Goodisman M.A.D."/>
        </authorList>
    </citation>
    <scope>NUCLEOTIDE SEQUENCE [LARGE SCALE GENOMIC DNA]</scope>
    <source>
        <strain evidence="21">233</strain>
        <tissue evidence="21">Head and thorax</tissue>
    </source>
</reference>
<evidence type="ECO:0000256" key="3">
    <source>
        <dbReference type="ARBA" id="ARBA00022475"/>
    </source>
</evidence>
<feature type="transmembrane region" description="Helical" evidence="16">
    <location>
        <begin position="899"/>
        <end position="923"/>
    </location>
</feature>
<evidence type="ECO:0000259" key="19">
    <source>
        <dbReference type="PROSITE" id="PS50228"/>
    </source>
</evidence>
<sequence length="1594" mass="177966">MYIRQNDEKGLTRIRNPVGRFMQHVIKNSIFLAKKVANLQDEEKTEADRIKKSREFQMIWVLRLSQRYDTAYACEGKTLWIECGEGKLIHLIRANYGRFSITICNEHGNTDWSVNCMSPKTFRVLNNDESWRHGESAVAFTPISTSMLYAKTNCRLTVCRLRFGTKRKATKQRAREMERREEERKQPSCRHLRLRLKRKRESFAETINEIGCGAPTKLCFLLHPITNRDDPRIVIIIIWNNLLLINATHPRCNHRNSCALNVRSEIFEEDPCPGTGKCNDQQNCSIVASTSQFGDPCPNTHKYLEAHYRCVSATTTTTTSRPSPPWFITSQPSVWSTAKPTVRPPSRITTPAVQQPPQPPPAPSTPALPITTPPSPTSTRSLEDMDREDQDSTLPGKGVAANGAAIPPIAPETMQPTTTSTFAPWRTSRRPTVPSTYYPESSSNGQWYDYGRQACPPVIARNLSWNATRAGDVAVQSCPGGANGLARWRCLAKGDSAVWHRDTPDLSECRSVWLTSLENRVTDGDVILGISRELSQVTNNSRGLYGGDMMITTKIIKNMAEKMAQDIRTYQDPNQREVSVTELLQGVVRTGSNLLNEAQMASWKDLSHQEQMRVATSLLIGLEENAFLLADTLTQEKTITHDCRNILMEVRVLDTRNIGSDLEVFPNNIMEGRWTASTAHVELTRGALLENSEAGIVRLVFMAFNRLEEILQPQAEVPSVVTNDDSQSLPKRNTTRLLNSKIISASLGKGRHIQLSEPVRIYFRHLTLENVTNPTCVFWDYILSGWSEEGCQIRKSNDTHTICECNHLTNFAVLMDVHAVRLDIAHQVALQIITYIGCIISVVCLVLAILTFQLFRGLKSDRTTIHKNLCVCLLIAEVLFVCGIGQTNQRIVCGIVAGLLHFFFLCAFAWMFLEGFQLYVMLIEVFEAEKSRLRWYYLVAYGAPLLVVAISCIIDPFSYGTDRYCWLRADNYFIFSFVGPVILVILANLVFLSMAIYMMCRHANTTVAMKSKEHSRLASARAWLRGAIVLVFLLGLTWTFGLLYLNQESVVMAYIFTVLNSLQGLFIFVFHCVQNEKVRKEYRKFIRRHSWLPKCLRCSKTVTGSSGSSGTSGGGVGPGGNGGKEFASHNTSSNPSAPTTDSSGLSPHAASNVGTTTSPPNNHNNLTAACNNTNLSINVNLNNLSLRSPVGAHQMHMMAPSNHNRHPTQQGIQTPLIHQTEKQDKKYWAIVDRQPAVAVPSESSGTEAHIVATLPYARHAFLPSAPNIPKSATATWGHLNKNLMWKYLIDQLLFHPQNISFKSYSRDSGHGGSEQEDSPRTHNTLTLGHSGRNRDRDRNRIIGSNDGSETMSGGRAATTTATTSVGTGRRAAMPYNHTYTEIVDGRNGGNGMHHQMHAHHGQHVHLPAHRGVGSVGGLTNEDDPVYEEIERGGAGGAVGEIQVSDMSDEDGRRQSDMSRQSSRSYGDHRPLIPYSPANDRNLLHYGQTMSDRVGNTHYDPTEYGPTVERTLNACWEKLRRQQARYELGELPRLPAGYGLPPQQDHTRTVAVLDGHTVVCHLQPQTDMYTGRGMPPPSYSEHIATRTPRPRTGTF</sequence>
<keyword evidence="5 16" id="KW-0812">Transmembrane</keyword>
<evidence type="ECO:0000256" key="7">
    <source>
        <dbReference type="ARBA" id="ARBA00022734"/>
    </source>
</evidence>
<keyword evidence="13" id="KW-0325">Glycoprotein</keyword>
<dbReference type="GO" id="GO:0004930">
    <property type="term" value="F:G protein-coupled receptor activity"/>
    <property type="evidence" value="ECO:0007669"/>
    <property type="project" value="UniProtKB-KW"/>
</dbReference>
<evidence type="ECO:0000256" key="2">
    <source>
        <dbReference type="ARBA" id="ARBA00010933"/>
    </source>
</evidence>
<feature type="transmembrane region" description="Helical" evidence="16">
    <location>
        <begin position="867"/>
        <end position="887"/>
    </location>
</feature>
<dbReference type="Pfam" id="PF16489">
    <property type="entry name" value="GAIN"/>
    <property type="match status" value="1"/>
</dbReference>
<dbReference type="InterPro" id="IPR000922">
    <property type="entry name" value="Lectin_gal-bd_dom"/>
</dbReference>
<dbReference type="InterPro" id="IPR000203">
    <property type="entry name" value="GPS"/>
</dbReference>
<feature type="domain" description="G-protein coupled receptors family 2 profile 2" evidence="20">
    <location>
        <begin position="830"/>
        <end position="1075"/>
    </location>
</feature>
<dbReference type="EMBL" id="JAUDFV010000064">
    <property type="protein sequence ID" value="KAL2735330.1"/>
    <property type="molecule type" value="Genomic_DNA"/>
</dbReference>
<keyword evidence="14" id="KW-0807">Transducer</keyword>
<dbReference type="InterPro" id="IPR043159">
    <property type="entry name" value="Lectin_gal-bd_sf"/>
</dbReference>
<keyword evidence="12" id="KW-0675">Receptor</keyword>
<feature type="domain" description="G-protein coupled receptors family 2 profile 1" evidence="18">
    <location>
        <begin position="455"/>
        <end position="513"/>
    </location>
</feature>
<evidence type="ECO:0000256" key="1">
    <source>
        <dbReference type="ARBA" id="ARBA00004651"/>
    </source>
</evidence>
<dbReference type="InterPro" id="IPR017981">
    <property type="entry name" value="GPCR_2-like_7TM"/>
</dbReference>
<dbReference type="PROSITE" id="PS00650">
    <property type="entry name" value="G_PROTEIN_RECEP_F2_2"/>
    <property type="match status" value="1"/>
</dbReference>
<keyword evidence="8 16" id="KW-1133">Transmembrane helix</keyword>
<evidence type="ECO:0000259" key="18">
    <source>
        <dbReference type="PROSITE" id="PS50227"/>
    </source>
</evidence>
<dbReference type="InterPro" id="IPR017983">
    <property type="entry name" value="GPCR_2_secretin-like_CS"/>
</dbReference>
<evidence type="ECO:0000256" key="6">
    <source>
        <dbReference type="ARBA" id="ARBA00022729"/>
    </source>
</evidence>
<keyword evidence="7" id="KW-0430">Lectin</keyword>
<feature type="transmembrane region" description="Helical" evidence="16">
    <location>
        <begin position="972"/>
        <end position="1001"/>
    </location>
</feature>
<evidence type="ECO:0000256" key="4">
    <source>
        <dbReference type="ARBA" id="ARBA00022553"/>
    </source>
</evidence>
<dbReference type="InterPro" id="IPR036445">
    <property type="entry name" value="GPCR_2_extracell_dom_sf"/>
</dbReference>
<keyword evidence="4" id="KW-0597">Phosphoprotein</keyword>
<evidence type="ECO:0000256" key="14">
    <source>
        <dbReference type="ARBA" id="ARBA00023224"/>
    </source>
</evidence>
<feature type="region of interest" description="Disordered" evidence="15">
    <location>
        <begin position="1566"/>
        <end position="1594"/>
    </location>
</feature>
<keyword evidence="3" id="KW-1003">Cell membrane</keyword>
<feature type="compositionally biased region" description="Polar residues" evidence="15">
    <location>
        <begin position="330"/>
        <end position="339"/>
    </location>
</feature>
<dbReference type="InterPro" id="IPR046338">
    <property type="entry name" value="GAIN_dom_sf"/>
</dbReference>
<feature type="compositionally biased region" description="Pro residues" evidence="15">
    <location>
        <begin position="354"/>
        <end position="376"/>
    </location>
</feature>
<feature type="compositionally biased region" description="Gly residues" evidence="15">
    <location>
        <begin position="1110"/>
        <end position="1123"/>
    </location>
</feature>
<keyword evidence="11" id="KW-1015">Disulfide bond</keyword>
<comment type="similarity">
    <text evidence="2">Belongs to the G-protein coupled receptor 2 family. LN-TM7 subfamily.</text>
</comment>
<feature type="non-terminal residue" evidence="21">
    <location>
        <position position="1594"/>
    </location>
</feature>
<dbReference type="PRINTS" id="PR00249">
    <property type="entry name" value="GPCRSECRETIN"/>
</dbReference>
<evidence type="ECO:0000313" key="22">
    <source>
        <dbReference type="Proteomes" id="UP001607302"/>
    </source>
</evidence>
<dbReference type="Pfam" id="PF02140">
    <property type="entry name" value="SUEL_Lectin"/>
    <property type="match status" value="1"/>
</dbReference>
<evidence type="ECO:0000256" key="9">
    <source>
        <dbReference type="ARBA" id="ARBA00023040"/>
    </source>
</evidence>
<organism evidence="21 22">
    <name type="scientific">Vespula squamosa</name>
    <name type="common">Southern yellow jacket</name>
    <name type="synonym">Wasp</name>
    <dbReference type="NCBI Taxonomy" id="30214"/>
    <lineage>
        <taxon>Eukaryota</taxon>
        <taxon>Metazoa</taxon>
        <taxon>Ecdysozoa</taxon>
        <taxon>Arthropoda</taxon>
        <taxon>Hexapoda</taxon>
        <taxon>Insecta</taxon>
        <taxon>Pterygota</taxon>
        <taxon>Neoptera</taxon>
        <taxon>Endopterygota</taxon>
        <taxon>Hymenoptera</taxon>
        <taxon>Apocrita</taxon>
        <taxon>Aculeata</taxon>
        <taxon>Vespoidea</taxon>
        <taxon>Vespidae</taxon>
        <taxon>Vespinae</taxon>
        <taxon>Vespula</taxon>
    </lineage>
</organism>
<dbReference type="Gene3D" id="2.60.120.740">
    <property type="match status" value="2"/>
</dbReference>
<feature type="compositionally biased region" description="Polar residues" evidence="15">
    <location>
        <begin position="1128"/>
        <end position="1145"/>
    </location>
</feature>
<dbReference type="SMART" id="SM00008">
    <property type="entry name" value="HormR"/>
    <property type="match status" value="1"/>
</dbReference>
<evidence type="ECO:0000256" key="8">
    <source>
        <dbReference type="ARBA" id="ARBA00022989"/>
    </source>
</evidence>
<accession>A0ABD2BRM5</accession>
<feature type="transmembrane region" description="Helical" evidence="16">
    <location>
        <begin position="1022"/>
        <end position="1045"/>
    </location>
</feature>
<evidence type="ECO:0000256" key="16">
    <source>
        <dbReference type="SAM" id="Phobius"/>
    </source>
</evidence>
<dbReference type="PANTHER" id="PTHR12011:SF347">
    <property type="entry name" value="FI21270P1-RELATED"/>
    <property type="match status" value="1"/>
</dbReference>
<dbReference type="SMART" id="SM00303">
    <property type="entry name" value="GPS"/>
    <property type="match status" value="1"/>
</dbReference>
<dbReference type="Proteomes" id="UP001607302">
    <property type="component" value="Unassembled WGS sequence"/>
</dbReference>
<dbReference type="Gene3D" id="4.10.1240.10">
    <property type="entry name" value="GPCR, family 2, extracellular hormone receptor domain"/>
    <property type="match status" value="1"/>
</dbReference>
<dbReference type="PROSITE" id="PS50227">
    <property type="entry name" value="G_PROTEIN_RECEP_F2_3"/>
    <property type="match status" value="1"/>
</dbReference>
<protein>
    <submittedName>
        <fullName evidence="21">Latrophilin Cirl-like isoform X1</fullName>
    </submittedName>
</protein>
<evidence type="ECO:0000256" key="15">
    <source>
        <dbReference type="SAM" id="MobiDB-lite"/>
    </source>
</evidence>
<evidence type="ECO:0000259" key="20">
    <source>
        <dbReference type="PROSITE" id="PS50261"/>
    </source>
</evidence>
<dbReference type="Gene3D" id="1.25.40.610">
    <property type="match status" value="1"/>
</dbReference>
<feature type="domain" description="SUEL-type lectin" evidence="19">
    <location>
        <begin position="73"/>
        <end position="311"/>
    </location>
</feature>
<dbReference type="InterPro" id="IPR057244">
    <property type="entry name" value="GAIN_B"/>
</dbReference>
<feature type="transmembrane region" description="Helical" evidence="16">
    <location>
        <begin position="935"/>
        <end position="960"/>
    </location>
</feature>
<evidence type="ECO:0000313" key="21">
    <source>
        <dbReference type="EMBL" id="KAL2735330.1"/>
    </source>
</evidence>
<feature type="compositionally biased region" description="Low complexity" evidence="15">
    <location>
        <begin position="1353"/>
        <end position="1365"/>
    </location>
</feature>
<dbReference type="CDD" id="cd15440">
    <property type="entry name" value="7tmB2_latrophilin-like_invertebrate"/>
    <property type="match status" value="1"/>
</dbReference>
<keyword evidence="22" id="KW-1185">Reference proteome</keyword>
<feature type="domain" description="GAIN-B" evidence="17">
    <location>
        <begin position="634"/>
        <end position="821"/>
    </location>
</feature>
<evidence type="ECO:0000256" key="5">
    <source>
        <dbReference type="ARBA" id="ARBA00022692"/>
    </source>
</evidence>
<feature type="region of interest" description="Disordered" evidence="15">
    <location>
        <begin position="1304"/>
        <end position="1365"/>
    </location>
</feature>
<name>A0ABD2BRM5_VESSQ</name>
<feature type="transmembrane region" description="Helical" evidence="16">
    <location>
        <begin position="832"/>
        <end position="855"/>
    </location>
</feature>